<dbReference type="InterPro" id="IPR006091">
    <property type="entry name" value="Acyl-CoA_Oxase/DH_mid-dom"/>
</dbReference>
<evidence type="ECO:0000256" key="1">
    <source>
        <dbReference type="ARBA" id="ARBA00001974"/>
    </source>
</evidence>
<feature type="binding site" evidence="12">
    <location>
        <position position="190"/>
    </location>
    <ligand>
        <name>FAD</name>
        <dbReference type="ChEBI" id="CHEBI:57692"/>
    </ligand>
</feature>
<dbReference type="PIRSF" id="PIRSF000168">
    <property type="entry name" value="Acyl-CoA_oxidase"/>
    <property type="match status" value="1"/>
</dbReference>
<feature type="active site" description="Proton acceptor" evidence="11">
    <location>
        <position position="475"/>
    </location>
</feature>
<dbReference type="Gene3D" id="1.20.140.10">
    <property type="entry name" value="Butyryl-CoA Dehydrogenase, subunit A, domain 3"/>
    <property type="match status" value="2"/>
</dbReference>
<dbReference type="RefSeq" id="XP_004036799.1">
    <property type="nucleotide sequence ID" value="XM_004036751.1"/>
</dbReference>
<keyword evidence="17" id="KW-1185">Reference proteome</keyword>
<dbReference type="GO" id="GO:0003997">
    <property type="term" value="F:acyl-CoA oxidase activity"/>
    <property type="evidence" value="ECO:0007669"/>
    <property type="project" value="InterPro"/>
</dbReference>
<dbReference type="PANTHER" id="PTHR10909:SF352">
    <property type="entry name" value="ACYL-COENZYME A OXIDASE-LIKE PROTEIN"/>
    <property type="match status" value="1"/>
</dbReference>
<dbReference type="Pfam" id="PF02770">
    <property type="entry name" value="Acyl-CoA_dh_M"/>
    <property type="match status" value="1"/>
</dbReference>
<dbReference type="PANTHER" id="PTHR10909">
    <property type="entry name" value="ELECTRON TRANSPORT OXIDOREDUCTASE"/>
    <property type="match status" value="1"/>
</dbReference>
<dbReference type="InParanoid" id="G0QPN5"/>
<dbReference type="InterPro" id="IPR046373">
    <property type="entry name" value="Acyl-CoA_Oxase/DH_mid-dom_sf"/>
</dbReference>
<accession>G0QPN5</accession>
<evidence type="ECO:0000259" key="13">
    <source>
        <dbReference type="Pfam" id="PF01756"/>
    </source>
</evidence>
<feature type="domain" description="Acyl-CoA oxidase C-terminal" evidence="13">
    <location>
        <begin position="531"/>
        <end position="708"/>
    </location>
</feature>
<evidence type="ECO:0000313" key="17">
    <source>
        <dbReference type="Proteomes" id="UP000008983"/>
    </source>
</evidence>
<keyword evidence="4 10" id="KW-0285">Flavoprotein</keyword>
<evidence type="ECO:0000256" key="4">
    <source>
        <dbReference type="ARBA" id="ARBA00022630"/>
    </source>
</evidence>
<comment type="cofactor">
    <cofactor evidence="1">
        <name>FAD</name>
        <dbReference type="ChEBI" id="CHEBI:57692"/>
    </cofactor>
</comment>
<evidence type="ECO:0000256" key="2">
    <source>
        <dbReference type="ARBA" id="ARBA00004275"/>
    </source>
</evidence>
<evidence type="ECO:0000313" key="16">
    <source>
        <dbReference type="EMBL" id="EGR32813.1"/>
    </source>
</evidence>
<name>G0QPN5_ICHMU</name>
<evidence type="ECO:0000256" key="6">
    <source>
        <dbReference type="ARBA" id="ARBA00022832"/>
    </source>
</evidence>
<comment type="similarity">
    <text evidence="3 10">Belongs to the acyl-CoA oxidase family.</text>
</comment>
<evidence type="ECO:0000259" key="14">
    <source>
        <dbReference type="Pfam" id="PF02770"/>
    </source>
</evidence>
<keyword evidence="5 10" id="KW-0274">FAD</keyword>
<feature type="domain" description="Acyl-CoA oxidase C-alpha1" evidence="15">
    <location>
        <begin position="333"/>
        <end position="490"/>
    </location>
</feature>
<evidence type="ECO:0000256" key="12">
    <source>
        <dbReference type="PIRSR" id="PIRSR000168-2"/>
    </source>
</evidence>
<dbReference type="EMBL" id="GL983571">
    <property type="protein sequence ID" value="EGR32813.1"/>
    <property type="molecule type" value="Genomic_DNA"/>
</dbReference>
<dbReference type="SUPFAM" id="SSF56645">
    <property type="entry name" value="Acyl-CoA dehydrogenase NM domain-like"/>
    <property type="match status" value="1"/>
</dbReference>
<dbReference type="FunFam" id="1.20.140.10:FF:000007">
    <property type="entry name" value="Acyl-coenzyme A oxidase"/>
    <property type="match status" value="1"/>
</dbReference>
<sequence length="719" mass="82724">MQKSNEISINRLSQLTQQIGRIKYIYKNFFKKISKNQIIYNCNIELSPQQSLQYYRNLGSTCKEELKQAFYGPKFSYRDLVFDIICNNQDKFNAPYTEEQDREAQRYSAFKELHFIQKTLNMGYNEYQKDPHAFTMTSNAVYAWSPSICVKYGVHFSLYGKTLMNIGTEKHLPYIDRMMKLEDIGSFGLTEMSHGSNVRGIRTIATYDKNNNEFVINTSSKEDMKFWIGAAAQIANITVCWAQLYIDDVCHGVHAFLVPIRNKDTHKTLPGIIVGDCGPKNGLDGIDNGFMIFNNVRVPYDNMLDRFSQIENGKFKTWIENDDKRFGIQMSSLSGGRILIALNANQNSIIALTIAGRYSAVRTQFGPPGKAEQALIEYTLTQYRIMPNLAATIVVQFSSIILNQLWDANLKHLMDVKNTLVNELHAISSALKALSSWQAQMIISECRQLLGGHGFSAFNRFGQLYNDNDINVTWEGDNNVLIQQTGKFLLEVAAKLFQGKQVQFQCTQYITVQPVLGQQIEFQDTKDFVCPNNLIKMLQWRVNLLLQKSVMKLQENRQNNQNQWDAFNKTQPLYISDLAKSFGECWMGQQTLEQINRLNNMQNKKVLTDFFVLWALDIINKDIGNFRQGGYLNCQQHDLIKNIIIDLCAKLKGEYIKILDVLAPPDFIIQAPMGAYDGDVYNRYISQLFSAKNTFARPSWWHDIHKAHKKYNFKINTNQ</sequence>
<dbReference type="OrthoDB" id="434460at2759"/>
<dbReference type="InterPro" id="IPR055060">
    <property type="entry name" value="ACOX_C_alpha1"/>
</dbReference>
<dbReference type="eggNOG" id="KOG0135">
    <property type="taxonomic scope" value="Eukaryota"/>
</dbReference>
<dbReference type="InterPro" id="IPR036250">
    <property type="entry name" value="AcylCo_DH-like_C"/>
</dbReference>
<dbReference type="Proteomes" id="UP000008983">
    <property type="component" value="Unassembled WGS sequence"/>
</dbReference>
<evidence type="ECO:0000256" key="3">
    <source>
        <dbReference type="ARBA" id="ARBA00006288"/>
    </source>
</evidence>
<gene>
    <name evidence="16" type="ORF">IMG5_069860</name>
</gene>
<evidence type="ECO:0000256" key="5">
    <source>
        <dbReference type="ARBA" id="ARBA00022827"/>
    </source>
</evidence>
<dbReference type="GO" id="GO:0005504">
    <property type="term" value="F:fatty acid binding"/>
    <property type="evidence" value="ECO:0007669"/>
    <property type="project" value="TreeGrafter"/>
</dbReference>
<dbReference type="GeneID" id="14908983"/>
<reference evidence="16 17" key="1">
    <citation type="submission" date="2011-07" db="EMBL/GenBank/DDBJ databases">
        <authorList>
            <person name="Coyne R."/>
            <person name="Brami D."/>
            <person name="Johnson J."/>
            <person name="Hostetler J."/>
            <person name="Hannick L."/>
            <person name="Clark T."/>
            <person name="Cassidy-Hanley D."/>
            <person name="Inman J."/>
        </authorList>
    </citation>
    <scope>NUCLEOTIDE SEQUENCE [LARGE SCALE GENOMIC DNA]</scope>
    <source>
        <strain evidence="16 17">G5</strain>
    </source>
</reference>
<dbReference type="Pfam" id="PF22924">
    <property type="entry name" value="ACOX_C_alpha1"/>
    <property type="match status" value="1"/>
</dbReference>
<dbReference type="FunFam" id="2.40.110.10:FF:000005">
    <property type="entry name" value="Acyl-coenzyme A oxidase"/>
    <property type="match status" value="1"/>
</dbReference>
<keyword evidence="7" id="KW-0560">Oxidoreductase</keyword>
<dbReference type="Gene3D" id="2.40.110.10">
    <property type="entry name" value="Butyryl-CoA Dehydrogenase, subunit A, domain 2"/>
    <property type="match status" value="1"/>
</dbReference>
<dbReference type="OMA" id="SINKRFA"/>
<dbReference type="Pfam" id="PF01756">
    <property type="entry name" value="ACOX"/>
    <property type="match status" value="1"/>
</dbReference>
<dbReference type="GO" id="GO:0071949">
    <property type="term" value="F:FAD binding"/>
    <property type="evidence" value="ECO:0007669"/>
    <property type="project" value="InterPro"/>
</dbReference>
<organism evidence="16 17">
    <name type="scientific">Ichthyophthirius multifiliis</name>
    <name type="common">White spot disease agent</name>
    <name type="synonym">Ich</name>
    <dbReference type="NCBI Taxonomy" id="5932"/>
    <lineage>
        <taxon>Eukaryota</taxon>
        <taxon>Sar</taxon>
        <taxon>Alveolata</taxon>
        <taxon>Ciliophora</taxon>
        <taxon>Intramacronucleata</taxon>
        <taxon>Oligohymenophorea</taxon>
        <taxon>Hymenostomatida</taxon>
        <taxon>Ophryoglenina</taxon>
        <taxon>Ichthyophthirius</taxon>
    </lineage>
</organism>
<evidence type="ECO:0000256" key="11">
    <source>
        <dbReference type="PIRSR" id="PIRSR000168-1"/>
    </source>
</evidence>
<dbReference type="STRING" id="857967.G0QPN5"/>
<evidence type="ECO:0000256" key="10">
    <source>
        <dbReference type="PIRNR" id="PIRNR000168"/>
    </source>
</evidence>
<keyword evidence="9" id="KW-0576">Peroxisome</keyword>
<keyword evidence="8" id="KW-0443">Lipid metabolism</keyword>
<evidence type="ECO:0000256" key="7">
    <source>
        <dbReference type="ARBA" id="ARBA00023002"/>
    </source>
</evidence>
<evidence type="ECO:0000256" key="9">
    <source>
        <dbReference type="ARBA" id="ARBA00023140"/>
    </source>
</evidence>
<dbReference type="SUPFAM" id="SSF47203">
    <property type="entry name" value="Acyl-CoA dehydrogenase C-terminal domain-like"/>
    <property type="match status" value="2"/>
</dbReference>
<dbReference type="InterPro" id="IPR002655">
    <property type="entry name" value="Acyl-CoA_oxidase_C"/>
</dbReference>
<dbReference type="GO" id="GO:0005777">
    <property type="term" value="C:peroxisome"/>
    <property type="evidence" value="ECO:0007669"/>
    <property type="project" value="UniProtKB-SubCell"/>
</dbReference>
<dbReference type="GO" id="GO:0055088">
    <property type="term" value="P:lipid homeostasis"/>
    <property type="evidence" value="ECO:0007669"/>
    <property type="project" value="TreeGrafter"/>
</dbReference>
<comment type="subcellular location">
    <subcellularLocation>
        <location evidence="2">Peroxisome</location>
    </subcellularLocation>
</comment>
<dbReference type="InterPro" id="IPR009100">
    <property type="entry name" value="AcylCoA_DH/oxidase_NM_dom_sf"/>
</dbReference>
<dbReference type="InterPro" id="IPR012258">
    <property type="entry name" value="Acyl-CoA_oxidase"/>
</dbReference>
<dbReference type="GO" id="GO:0033540">
    <property type="term" value="P:fatty acid beta-oxidation using acyl-CoA oxidase"/>
    <property type="evidence" value="ECO:0007669"/>
    <property type="project" value="TreeGrafter"/>
</dbReference>
<evidence type="ECO:0000256" key="8">
    <source>
        <dbReference type="ARBA" id="ARBA00023098"/>
    </source>
</evidence>
<evidence type="ECO:0000259" key="15">
    <source>
        <dbReference type="Pfam" id="PF22924"/>
    </source>
</evidence>
<keyword evidence="6" id="KW-0276">Fatty acid metabolism</keyword>
<proteinExistence type="inferred from homology"/>
<dbReference type="FunFam" id="1.20.140.10:FF:000010">
    <property type="entry name" value="Acyl-coenzyme A oxidase"/>
    <property type="match status" value="1"/>
</dbReference>
<feature type="domain" description="Acyl-CoA oxidase/dehydrogenase middle" evidence="14">
    <location>
        <begin position="186"/>
        <end position="296"/>
    </location>
</feature>
<protein>
    <recommendedName>
        <fullName evidence="10">Acyl-coenzyme A oxidase</fullName>
    </recommendedName>
</protein>
<dbReference type="AlphaFoldDB" id="G0QPN5"/>
<feature type="binding site" evidence="12">
    <location>
        <position position="229"/>
    </location>
    <ligand>
        <name>FAD</name>
        <dbReference type="ChEBI" id="CHEBI:57692"/>
    </ligand>
</feature>